<feature type="transmembrane region" description="Helical" evidence="2">
    <location>
        <begin position="103"/>
        <end position="126"/>
    </location>
</feature>
<keyword evidence="2" id="KW-0472">Membrane</keyword>
<gene>
    <name evidence="3" type="ORF">CK510_17900</name>
</gene>
<evidence type="ECO:0000256" key="1">
    <source>
        <dbReference type="SAM" id="MobiDB-lite"/>
    </source>
</evidence>
<proteinExistence type="predicted"/>
<name>A0A2A2TGB1_9CYAN</name>
<dbReference type="AlphaFoldDB" id="A0A2A2TGB1"/>
<evidence type="ECO:0000313" key="4">
    <source>
        <dbReference type="Proteomes" id="UP000218238"/>
    </source>
</evidence>
<feature type="compositionally biased region" description="Basic and acidic residues" evidence="1">
    <location>
        <begin position="209"/>
        <end position="222"/>
    </location>
</feature>
<accession>A0A2A2TGB1</accession>
<feature type="transmembrane region" description="Helical" evidence="2">
    <location>
        <begin position="44"/>
        <end position="62"/>
    </location>
</feature>
<feature type="compositionally biased region" description="Polar residues" evidence="1">
    <location>
        <begin position="12"/>
        <end position="24"/>
    </location>
</feature>
<feature type="compositionally biased region" description="Polar residues" evidence="1">
    <location>
        <begin position="137"/>
        <end position="150"/>
    </location>
</feature>
<feature type="region of interest" description="Disordered" evidence="1">
    <location>
        <begin position="1"/>
        <end position="24"/>
    </location>
</feature>
<keyword evidence="4" id="KW-1185">Reference proteome</keyword>
<evidence type="ECO:0000256" key="2">
    <source>
        <dbReference type="SAM" id="Phobius"/>
    </source>
</evidence>
<protein>
    <submittedName>
        <fullName evidence="3">Uncharacterized protein</fullName>
    </submittedName>
</protein>
<organism evidence="3 4">
    <name type="scientific">Brunnivagina elsteri CCALA 953</name>
    <dbReference type="NCBI Taxonomy" id="987040"/>
    <lineage>
        <taxon>Bacteria</taxon>
        <taxon>Bacillati</taxon>
        <taxon>Cyanobacteriota</taxon>
        <taxon>Cyanophyceae</taxon>
        <taxon>Nostocales</taxon>
        <taxon>Calotrichaceae</taxon>
        <taxon>Brunnivagina</taxon>
    </lineage>
</organism>
<feature type="compositionally biased region" description="Polar residues" evidence="1">
    <location>
        <begin position="224"/>
        <end position="233"/>
    </location>
</feature>
<dbReference type="RefSeq" id="WP_095722995.1">
    <property type="nucleotide sequence ID" value="NZ_NTFS01000209.1"/>
</dbReference>
<evidence type="ECO:0000313" key="3">
    <source>
        <dbReference type="EMBL" id="PAX52706.1"/>
    </source>
</evidence>
<keyword evidence="2" id="KW-1133">Transmembrane helix</keyword>
<feature type="region of interest" description="Disordered" evidence="1">
    <location>
        <begin position="137"/>
        <end position="233"/>
    </location>
</feature>
<dbReference type="EMBL" id="NTFS01000209">
    <property type="protein sequence ID" value="PAX52706.1"/>
    <property type="molecule type" value="Genomic_DNA"/>
</dbReference>
<reference evidence="3 4" key="1">
    <citation type="submission" date="2017-08" db="EMBL/GenBank/DDBJ databases">
        <title>Draft genome sequence of filamentous cyanobacterium Calothrix elsteri CCALA 953.</title>
        <authorList>
            <person name="Gagunashvili A.N."/>
            <person name="Elster J."/>
            <person name="Andresson O.S."/>
        </authorList>
    </citation>
    <scope>NUCLEOTIDE SEQUENCE [LARGE SCALE GENOMIC DNA]</scope>
    <source>
        <strain evidence="3 4">CCALA 953</strain>
    </source>
</reference>
<keyword evidence="2" id="KW-0812">Transmembrane</keyword>
<feature type="compositionally biased region" description="Basic and acidic residues" evidence="1">
    <location>
        <begin position="1"/>
        <end position="11"/>
    </location>
</feature>
<dbReference type="Proteomes" id="UP000218238">
    <property type="component" value="Unassembled WGS sequence"/>
</dbReference>
<sequence>MENNQKIEQELPKTNTPTSDSTIAKSKHSPALDIFLRLIAYHPWLLVVGLLVTFAGSAYFAVRSLGYVENIEAQKTPTTEQPEVEAEIVEPISSLSVDNENPLPFWMILAIAMSCAGGSLFVFRWLNRSTIPQKKQKQVNRYQARLSQRQEPLEPNTFPQPRGLSEPRALKNPPVFVPPPTKRQFSSKPRKSKSMVTILPLQQNKQFNPRKESLADSLDIRKQGSASNFPRQS</sequence>
<comment type="caution">
    <text evidence="3">The sequence shown here is derived from an EMBL/GenBank/DDBJ whole genome shotgun (WGS) entry which is preliminary data.</text>
</comment>